<feature type="domain" description="Orn/DAP/Arg decarboxylase 2 C-terminal" evidence="3">
    <location>
        <begin position="123"/>
        <end position="162"/>
    </location>
</feature>
<keyword evidence="6" id="KW-1185">Reference proteome</keyword>
<keyword evidence="2" id="KW-0663">Pyridoxal phosphate</keyword>
<dbReference type="InterPro" id="IPR022643">
    <property type="entry name" value="De-COase2_C"/>
</dbReference>
<sequence>MLRSTLMLQQGIRTPKFGIRNEKLQWFLDAVKEHPNELKLVGAHCHLGSTITKVDIFRDAAIIMVNYIDQIQAQGFQVDYLNIGGGLGIDYQHSGAVLPTPRDLIDSEDLTSDILSSRNLFDYHIELVSPAPADAEIAKFDVLGPVCESADFFGKDRQLPTPAKFHFAWYSCLVVHDAGAYCMSMASTYNLKMRPPEYWVSKIRHGETFEDHMRSFEGL</sequence>
<dbReference type="InterPro" id="IPR022644">
    <property type="entry name" value="De-COase2_N"/>
</dbReference>
<evidence type="ECO:0000259" key="3">
    <source>
        <dbReference type="Pfam" id="PF00278"/>
    </source>
</evidence>
<evidence type="ECO:0000313" key="5">
    <source>
        <dbReference type="EMBL" id="RZB85838.1"/>
    </source>
</evidence>
<dbReference type="Gene3D" id="2.40.37.10">
    <property type="entry name" value="Lyase, Ornithine Decarboxylase, Chain A, domain 1"/>
    <property type="match status" value="1"/>
</dbReference>
<reference evidence="5 6" key="1">
    <citation type="submission" date="2018-09" db="EMBL/GenBank/DDBJ databases">
        <title>A high-quality reference genome of wild soybean provides a powerful tool to mine soybean genomes.</title>
        <authorList>
            <person name="Xie M."/>
            <person name="Chung C.Y.L."/>
            <person name="Li M.-W."/>
            <person name="Wong F.-L."/>
            <person name="Chan T.-F."/>
            <person name="Lam H.-M."/>
        </authorList>
    </citation>
    <scope>NUCLEOTIDE SEQUENCE [LARGE SCALE GENOMIC DNA]</scope>
    <source>
        <strain evidence="6">cv. W05</strain>
        <tissue evidence="5">Hypocotyl of etiolated seedlings</tissue>
    </source>
</reference>
<accession>A0A445IIH5</accession>
<evidence type="ECO:0000256" key="1">
    <source>
        <dbReference type="ARBA" id="ARBA00001933"/>
    </source>
</evidence>
<dbReference type="Proteomes" id="UP000289340">
    <property type="component" value="Chromosome 10"/>
</dbReference>
<dbReference type="Gene3D" id="3.20.20.10">
    <property type="entry name" value="Alanine racemase"/>
    <property type="match status" value="1"/>
</dbReference>
<evidence type="ECO:0000259" key="4">
    <source>
        <dbReference type="Pfam" id="PF02784"/>
    </source>
</evidence>
<name>A0A445IIH5_GLYSO</name>
<protein>
    <submittedName>
        <fullName evidence="5">Diaminopimelate decarboxylase 1, chloroplastic isoform B</fullName>
    </submittedName>
</protein>
<dbReference type="EMBL" id="QZWG01000010">
    <property type="protein sequence ID" value="RZB85838.1"/>
    <property type="molecule type" value="Genomic_DNA"/>
</dbReference>
<dbReference type="Pfam" id="PF00278">
    <property type="entry name" value="Orn_DAP_Arg_deC"/>
    <property type="match status" value="1"/>
</dbReference>
<organism evidence="5 6">
    <name type="scientific">Glycine soja</name>
    <name type="common">Wild soybean</name>
    <dbReference type="NCBI Taxonomy" id="3848"/>
    <lineage>
        <taxon>Eukaryota</taxon>
        <taxon>Viridiplantae</taxon>
        <taxon>Streptophyta</taxon>
        <taxon>Embryophyta</taxon>
        <taxon>Tracheophyta</taxon>
        <taxon>Spermatophyta</taxon>
        <taxon>Magnoliopsida</taxon>
        <taxon>eudicotyledons</taxon>
        <taxon>Gunneridae</taxon>
        <taxon>Pentapetalae</taxon>
        <taxon>rosids</taxon>
        <taxon>fabids</taxon>
        <taxon>Fabales</taxon>
        <taxon>Fabaceae</taxon>
        <taxon>Papilionoideae</taxon>
        <taxon>50 kb inversion clade</taxon>
        <taxon>NPAAA clade</taxon>
        <taxon>indigoferoid/millettioid clade</taxon>
        <taxon>Phaseoleae</taxon>
        <taxon>Glycine</taxon>
        <taxon>Glycine subgen. Soja</taxon>
    </lineage>
</organism>
<dbReference type="GO" id="GO:0009089">
    <property type="term" value="P:lysine biosynthetic process via diaminopimelate"/>
    <property type="evidence" value="ECO:0007669"/>
    <property type="project" value="TreeGrafter"/>
</dbReference>
<proteinExistence type="predicted"/>
<evidence type="ECO:0000313" key="6">
    <source>
        <dbReference type="Proteomes" id="UP000289340"/>
    </source>
</evidence>
<comment type="cofactor">
    <cofactor evidence="1">
        <name>pyridoxal 5'-phosphate</name>
        <dbReference type="ChEBI" id="CHEBI:597326"/>
    </cofactor>
</comment>
<dbReference type="AlphaFoldDB" id="A0A445IIH5"/>
<dbReference type="InterPro" id="IPR029066">
    <property type="entry name" value="PLP-binding_barrel"/>
</dbReference>
<dbReference type="Pfam" id="PF02784">
    <property type="entry name" value="Orn_Arg_deC_N"/>
    <property type="match status" value="1"/>
</dbReference>
<dbReference type="GO" id="GO:0008836">
    <property type="term" value="F:diaminopimelate decarboxylase activity"/>
    <property type="evidence" value="ECO:0007669"/>
    <property type="project" value="TreeGrafter"/>
</dbReference>
<gene>
    <name evidence="5" type="ORF">D0Y65_026081</name>
</gene>
<dbReference type="InterPro" id="IPR009006">
    <property type="entry name" value="Ala_racemase/Decarboxylase_C"/>
</dbReference>
<dbReference type="GO" id="GO:0009507">
    <property type="term" value="C:chloroplast"/>
    <property type="evidence" value="ECO:0007669"/>
    <property type="project" value="TreeGrafter"/>
</dbReference>
<comment type="caution">
    <text evidence="5">The sequence shown here is derived from an EMBL/GenBank/DDBJ whole genome shotgun (WGS) entry which is preliminary data.</text>
</comment>
<dbReference type="SUPFAM" id="SSF50621">
    <property type="entry name" value="Alanine racemase C-terminal domain-like"/>
    <property type="match status" value="1"/>
</dbReference>
<evidence type="ECO:0000256" key="2">
    <source>
        <dbReference type="ARBA" id="ARBA00022898"/>
    </source>
</evidence>
<dbReference type="PANTHER" id="PTHR43727:SF2">
    <property type="entry name" value="GROUP IV DECARBOXYLASE"/>
    <property type="match status" value="1"/>
</dbReference>
<dbReference type="SUPFAM" id="SSF51419">
    <property type="entry name" value="PLP-binding barrel"/>
    <property type="match status" value="1"/>
</dbReference>
<feature type="domain" description="Orn/DAP/Arg decarboxylase 2 N-terminal" evidence="4">
    <location>
        <begin position="10"/>
        <end position="94"/>
    </location>
</feature>
<dbReference type="PANTHER" id="PTHR43727">
    <property type="entry name" value="DIAMINOPIMELATE DECARBOXYLASE"/>
    <property type="match status" value="1"/>
</dbReference>